<keyword evidence="3" id="KW-1185">Reference proteome</keyword>
<evidence type="ECO:0000313" key="3">
    <source>
        <dbReference type="Proteomes" id="UP000288547"/>
    </source>
</evidence>
<comment type="caution">
    <text evidence="2">The sequence shown here is derived from an EMBL/GenBank/DDBJ whole genome shotgun (WGS) entry which is preliminary data.</text>
</comment>
<dbReference type="Proteomes" id="UP000288547">
    <property type="component" value="Unassembled WGS sequence"/>
</dbReference>
<feature type="region of interest" description="Disordered" evidence="1">
    <location>
        <begin position="63"/>
        <end position="84"/>
    </location>
</feature>
<reference evidence="2 3" key="1">
    <citation type="submission" date="2018-12" db="EMBL/GenBank/DDBJ databases">
        <authorList>
            <person name="Li F."/>
        </authorList>
    </citation>
    <scope>NUCLEOTIDE SEQUENCE [LARGE SCALE GENOMIC DNA]</scope>
    <source>
        <strain evidence="2 3">11W25H-1</strain>
    </source>
</reference>
<evidence type="ECO:0000313" key="2">
    <source>
        <dbReference type="EMBL" id="RWZ49534.1"/>
    </source>
</evidence>
<dbReference type="EMBL" id="RZNB01000005">
    <property type="protein sequence ID" value="RWZ49534.1"/>
    <property type="molecule type" value="Genomic_DNA"/>
</dbReference>
<name>A0A444PQN0_9MICO</name>
<protein>
    <submittedName>
        <fullName evidence="2">Uncharacterized protein</fullName>
    </submittedName>
</protein>
<accession>A0A444PQN0</accession>
<dbReference type="RefSeq" id="WP_128495581.1">
    <property type="nucleotide sequence ID" value="NZ_RZNB01000005.1"/>
</dbReference>
<organism evidence="2 3">
    <name type="scientific">Labedella phragmitis</name>
    <dbReference type="NCBI Taxonomy" id="2498849"/>
    <lineage>
        <taxon>Bacteria</taxon>
        <taxon>Bacillati</taxon>
        <taxon>Actinomycetota</taxon>
        <taxon>Actinomycetes</taxon>
        <taxon>Micrococcales</taxon>
        <taxon>Microbacteriaceae</taxon>
        <taxon>Labedella</taxon>
    </lineage>
</organism>
<evidence type="ECO:0000256" key="1">
    <source>
        <dbReference type="SAM" id="MobiDB-lite"/>
    </source>
</evidence>
<sequence>MLRPEAAIAATLPVRVETGPGDVDAYLSEMPSKGLTDLAGIHAEYREAAAAFPYEMPPGWSFPSESGLRDIPTTASEGSETSALWERGSGTAEAYLYWQTAVSQAAYEAHLDGDQAGVASLLDTLEAGYRSDVRRTVLEDPAEDFIRIEIAAARNGDFTGLKSVASD</sequence>
<proteinExistence type="predicted"/>
<dbReference type="OrthoDB" id="5084239at2"/>
<feature type="compositionally biased region" description="Polar residues" evidence="1">
    <location>
        <begin position="73"/>
        <end position="82"/>
    </location>
</feature>
<gene>
    <name evidence="2" type="ORF">ELQ90_12240</name>
</gene>
<dbReference type="AlphaFoldDB" id="A0A444PQN0"/>